<dbReference type="HOGENOM" id="CLU_1613279_0_0_1"/>
<dbReference type="AlphaFoldDB" id="A0A072TZ12"/>
<dbReference type="PANTHER" id="PTHR47074">
    <property type="entry name" value="BNAC02G40300D PROTEIN"/>
    <property type="match status" value="1"/>
</dbReference>
<evidence type="ECO:0008006" key="4">
    <source>
        <dbReference type="Google" id="ProtNLM"/>
    </source>
</evidence>
<accession>A0A072TZ12</accession>
<reference evidence="1 3" key="2">
    <citation type="journal article" date="2014" name="BMC Genomics">
        <title>An improved genome release (version Mt4.0) for the model legume Medicago truncatula.</title>
        <authorList>
            <person name="Tang H."/>
            <person name="Krishnakumar V."/>
            <person name="Bidwell S."/>
            <person name="Rosen B."/>
            <person name="Chan A."/>
            <person name="Zhou S."/>
            <person name="Gentzbittel L."/>
            <person name="Childs K.L."/>
            <person name="Yandell M."/>
            <person name="Gundlach H."/>
            <person name="Mayer K.F."/>
            <person name="Schwartz D.C."/>
            <person name="Town C.D."/>
        </authorList>
    </citation>
    <scope>GENOME REANNOTATION</scope>
    <source>
        <strain evidence="1">A17</strain>
        <strain evidence="2 3">cv. Jemalong A17</strain>
    </source>
</reference>
<reference evidence="1 3" key="1">
    <citation type="journal article" date="2011" name="Nature">
        <title>The Medicago genome provides insight into the evolution of rhizobial symbioses.</title>
        <authorList>
            <person name="Young N.D."/>
            <person name="Debelle F."/>
            <person name="Oldroyd G.E."/>
            <person name="Geurts R."/>
            <person name="Cannon S.B."/>
            <person name="Udvardi M.K."/>
            <person name="Benedito V.A."/>
            <person name="Mayer K.F."/>
            <person name="Gouzy J."/>
            <person name="Schoof H."/>
            <person name="Van de Peer Y."/>
            <person name="Proost S."/>
            <person name="Cook D.R."/>
            <person name="Meyers B.C."/>
            <person name="Spannagl M."/>
            <person name="Cheung F."/>
            <person name="De Mita S."/>
            <person name="Krishnakumar V."/>
            <person name="Gundlach H."/>
            <person name="Zhou S."/>
            <person name="Mudge J."/>
            <person name="Bharti A.K."/>
            <person name="Murray J.D."/>
            <person name="Naoumkina M.A."/>
            <person name="Rosen B."/>
            <person name="Silverstein K.A."/>
            <person name="Tang H."/>
            <person name="Rombauts S."/>
            <person name="Zhao P.X."/>
            <person name="Zhou P."/>
            <person name="Barbe V."/>
            <person name="Bardou P."/>
            <person name="Bechner M."/>
            <person name="Bellec A."/>
            <person name="Berger A."/>
            <person name="Berges H."/>
            <person name="Bidwell S."/>
            <person name="Bisseling T."/>
            <person name="Choisne N."/>
            <person name="Couloux A."/>
            <person name="Denny R."/>
            <person name="Deshpande S."/>
            <person name="Dai X."/>
            <person name="Doyle J.J."/>
            <person name="Dudez A.M."/>
            <person name="Farmer A.D."/>
            <person name="Fouteau S."/>
            <person name="Franken C."/>
            <person name="Gibelin C."/>
            <person name="Gish J."/>
            <person name="Goldstein S."/>
            <person name="Gonzalez A.J."/>
            <person name="Green P.J."/>
            <person name="Hallab A."/>
            <person name="Hartog M."/>
            <person name="Hua A."/>
            <person name="Humphray S.J."/>
            <person name="Jeong D.H."/>
            <person name="Jing Y."/>
            <person name="Jocker A."/>
            <person name="Kenton S.M."/>
            <person name="Kim D.J."/>
            <person name="Klee K."/>
            <person name="Lai H."/>
            <person name="Lang C."/>
            <person name="Lin S."/>
            <person name="Macmil S.L."/>
            <person name="Magdelenat G."/>
            <person name="Matthews L."/>
            <person name="McCorrison J."/>
            <person name="Monaghan E.L."/>
            <person name="Mun J.H."/>
            <person name="Najar F.Z."/>
            <person name="Nicholson C."/>
            <person name="Noirot C."/>
            <person name="O'Bleness M."/>
            <person name="Paule C.R."/>
            <person name="Poulain J."/>
            <person name="Prion F."/>
            <person name="Qin B."/>
            <person name="Qu C."/>
            <person name="Retzel E.F."/>
            <person name="Riddle C."/>
            <person name="Sallet E."/>
            <person name="Samain S."/>
            <person name="Samson N."/>
            <person name="Sanders I."/>
            <person name="Saurat O."/>
            <person name="Scarpelli C."/>
            <person name="Schiex T."/>
            <person name="Segurens B."/>
            <person name="Severin A.J."/>
            <person name="Sherrier D.J."/>
            <person name="Shi R."/>
            <person name="Sims S."/>
            <person name="Singer S.R."/>
            <person name="Sinharoy S."/>
            <person name="Sterck L."/>
            <person name="Viollet A."/>
            <person name="Wang B.B."/>
            <person name="Wang K."/>
            <person name="Wang M."/>
            <person name="Wang X."/>
            <person name="Warfsmann J."/>
            <person name="Weissenbach J."/>
            <person name="White D.D."/>
            <person name="White J.D."/>
            <person name="Wiley G.B."/>
            <person name="Wincker P."/>
            <person name="Xing Y."/>
            <person name="Yang L."/>
            <person name="Yao Z."/>
            <person name="Ying F."/>
            <person name="Zhai J."/>
            <person name="Zhou L."/>
            <person name="Zuber A."/>
            <person name="Denarie J."/>
            <person name="Dixon R.A."/>
            <person name="May G.D."/>
            <person name="Schwartz D.C."/>
            <person name="Rogers J."/>
            <person name="Quetier F."/>
            <person name="Town C.D."/>
            <person name="Roe B.A."/>
        </authorList>
    </citation>
    <scope>NUCLEOTIDE SEQUENCE [LARGE SCALE GENOMIC DNA]</scope>
    <source>
        <strain evidence="1">A17</strain>
        <strain evidence="2 3">cv. Jemalong A17</strain>
    </source>
</reference>
<dbReference type="PANTHER" id="PTHR47074:SF11">
    <property type="entry name" value="REVERSE TRANSCRIPTASE-LIKE PROTEIN"/>
    <property type="match status" value="1"/>
</dbReference>
<reference evidence="2" key="3">
    <citation type="submission" date="2015-04" db="UniProtKB">
        <authorList>
            <consortium name="EnsemblPlants"/>
        </authorList>
    </citation>
    <scope>IDENTIFICATION</scope>
    <source>
        <strain evidence="2">cv. Jemalong A17</strain>
    </source>
</reference>
<dbReference type="EnsemblPlants" id="KEH22108">
    <property type="protein sequence ID" value="KEH22108"/>
    <property type="gene ID" value="MTR_7g033205"/>
</dbReference>
<name>A0A072TZ12_MEDTR</name>
<proteinExistence type="predicted"/>
<dbReference type="InterPro" id="IPR052929">
    <property type="entry name" value="RNase_H-like_EbsB-rel"/>
</dbReference>
<dbReference type="EMBL" id="CM001223">
    <property type="protein sequence ID" value="KEH22108.1"/>
    <property type="molecule type" value="Genomic_DNA"/>
</dbReference>
<gene>
    <name evidence="1" type="ordered locus">MTR_7g033205</name>
</gene>
<organism evidence="1 3">
    <name type="scientific">Medicago truncatula</name>
    <name type="common">Barrel medic</name>
    <name type="synonym">Medicago tribuloides</name>
    <dbReference type="NCBI Taxonomy" id="3880"/>
    <lineage>
        <taxon>Eukaryota</taxon>
        <taxon>Viridiplantae</taxon>
        <taxon>Streptophyta</taxon>
        <taxon>Embryophyta</taxon>
        <taxon>Tracheophyta</taxon>
        <taxon>Spermatophyta</taxon>
        <taxon>Magnoliopsida</taxon>
        <taxon>eudicotyledons</taxon>
        <taxon>Gunneridae</taxon>
        <taxon>Pentapetalae</taxon>
        <taxon>rosids</taxon>
        <taxon>fabids</taxon>
        <taxon>Fabales</taxon>
        <taxon>Fabaceae</taxon>
        <taxon>Papilionoideae</taxon>
        <taxon>50 kb inversion clade</taxon>
        <taxon>NPAAA clade</taxon>
        <taxon>Hologalegina</taxon>
        <taxon>IRL clade</taxon>
        <taxon>Trifolieae</taxon>
        <taxon>Medicago</taxon>
    </lineage>
</organism>
<evidence type="ECO:0000313" key="3">
    <source>
        <dbReference type="Proteomes" id="UP000002051"/>
    </source>
</evidence>
<evidence type="ECO:0000313" key="2">
    <source>
        <dbReference type="EnsemblPlants" id="KEH22108"/>
    </source>
</evidence>
<keyword evidence="3" id="KW-1185">Reference proteome</keyword>
<protein>
    <recommendedName>
        <fullName evidence="4">RNase H type-1 domain-containing protein</fullName>
    </recommendedName>
</protein>
<dbReference type="Proteomes" id="UP000002051">
    <property type="component" value="Unassembled WGS sequence"/>
</dbReference>
<evidence type="ECO:0000313" key="1">
    <source>
        <dbReference type="EMBL" id="KEH22108.1"/>
    </source>
</evidence>
<sequence>MECHWSKQTWFASSLGVALNSHDSRYVPFHKWLEENIIDVDENIIVHVLALCYEIWCARNKKCFEGTNVDVAATVQKAQRSIVNFKSASTVLVETLSGGPILPISDVHWTPPFSGFYKLNVDAADLIEGDKWGIGVAVRDNEGVIVGASFWQVFSLLDSEVAET</sequence>